<evidence type="ECO:0000256" key="12">
    <source>
        <dbReference type="ARBA" id="ARBA00023326"/>
    </source>
</evidence>
<keyword evidence="10" id="KW-1015">Disulfide bond</keyword>
<evidence type="ECO:0000256" key="1">
    <source>
        <dbReference type="ARBA" id="ARBA00001973"/>
    </source>
</evidence>
<feature type="signal peptide" evidence="16">
    <location>
        <begin position="1"/>
        <end position="20"/>
    </location>
</feature>
<dbReference type="EC" id="1.14.99.56" evidence="15"/>
<proteinExistence type="inferred from homology"/>
<dbReference type="Pfam" id="PF03443">
    <property type="entry name" value="AA9"/>
    <property type="match status" value="1"/>
</dbReference>
<evidence type="ECO:0000313" key="19">
    <source>
        <dbReference type="Proteomes" id="UP000813824"/>
    </source>
</evidence>
<sequence length="239" mass="25172">MKSFVTLAVTLGALAASVSAHYTFPSLVVNGQTTGAWSNVRKTNNFNSRSPVTDVTSQDFRCYTSATQASASTIQVAAGSQLGIMSDGTMYHPSVVNVYMAKAPGNVAGWSGDGAVWFKVYELSAVTNGGQSITFPAENAPGVTFTIPKSLPSGQYLVRVENIALHAASTFGGAQFYISCGQIEVTNGGNGTPGPLVPIPGVYTGTEPSIMLNIYYPVPKTYTNPGPVNFSTNRDYLFL</sequence>
<protein>
    <recommendedName>
        <fullName evidence="15">lytic cellulose monooxygenase (C4-dehydrogenating)</fullName>
        <ecNumber evidence="15">1.14.99.56</ecNumber>
    </recommendedName>
</protein>
<evidence type="ECO:0000256" key="13">
    <source>
        <dbReference type="ARBA" id="ARBA00044502"/>
    </source>
</evidence>
<evidence type="ECO:0000313" key="18">
    <source>
        <dbReference type="EMBL" id="KAH8099606.1"/>
    </source>
</evidence>
<dbReference type="GO" id="GO:0004497">
    <property type="term" value="F:monooxygenase activity"/>
    <property type="evidence" value="ECO:0007669"/>
    <property type="project" value="UniProtKB-KW"/>
</dbReference>
<dbReference type="PANTHER" id="PTHR33353:SF10">
    <property type="entry name" value="ENDO-BETA-1,4-GLUCANASE D"/>
    <property type="match status" value="1"/>
</dbReference>
<evidence type="ECO:0000256" key="6">
    <source>
        <dbReference type="ARBA" id="ARBA00023001"/>
    </source>
</evidence>
<comment type="catalytic activity">
    <reaction evidence="14">
        <text>[(1-&gt;4)-beta-D-glucosyl]n+m + reduced acceptor + O2 = 4-dehydro-beta-D-glucosyl-[(1-&gt;4)-beta-D-glucosyl]n-1 + [(1-&gt;4)-beta-D-glucosyl]m + acceptor + H2O.</text>
        <dbReference type="EC" id="1.14.99.56"/>
    </reaction>
</comment>
<comment type="cofactor">
    <cofactor evidence="1">
        <name>Cu(2+)</name>
        <dbReference type="ChEBI" id="CHEBI:29036"/>
    </cofactor>
</comment>
<keyword evidence="11" id="KW-0119">Carbohydrate metabolism</keyword>
<organism evidence="18 19">
    <name type="scientific">Cristinia sonorae</name>
    <dbReference type="NCBI Taxonomy" id="1940300"/>
    <lineage>
        <taxon>Eukaryota</taxon>
        <taxon>Fungi</taxon>
        <taxon>Dikarya</taxon>
        <taxon>Basidiomycota</taxon>
        <taxon>Agaricomycotina</taxon>
        <taxon>Agaricomycetes</taxon>
        <taxon>Agaricomycetidae</taxon>
        <taxon>Agaricales</taxon>
        <taxon>Pleurotineae</taxon>
        <taxon>Stephanosporaceae</taxon>
        <taxon>Cristinia</taxon>
    </lineage>
</organism>
<dbReference type="GO" id="GO:0016787">
    <property type="term" value="F:hydrolase activity"/>
    <property type="evidence" value="ECO:0007669"/>
    <property type="project" value="UniProtKB-KW"/>
</dbReference>
<evidence type="ECO:0000256" key="5">
    <source>
        <dbReference type="ARBA" id="ARBA00022729"/>
    </source>
</evidence>
<feature type="domain" description="Auxiliary Activity family 9 catalytic" evidence="17">
    <location>
        <begin position="21"/>
        <end position="222"/>
    </location>
</feature>
<dbReference type="GO" id="GO:0005576">
    <property type="term" value="C:extracellular region"/>
    <property type="evidence" value="ECO:0007669"/>
    <property type="project" value="UniProtKB-SubCell"/>
</dbReference>
<keyword evidence="4" id="KW-0479">Metal-binding</keyword>
<comment type="similarity">
    <text evidence="13">Belongs to the polysaccharide monooxygenase AA9 family.</text>
</comment>
<keyword evidence="8" id="KW-0186">Copper</keyword>
<evidence type="ECO:0000256" key="14">
    <source>
        <dbReference type="ARBA" id="ARBA00045077"/>
    </source>
</evidence>
<comment type="subcellular location">
    <subcellularLocation>
        <location evidence="2">Secreted</location>
    </subcellularLocation>
</comment>
<keyword evidence="9" id="KW-0503">Monooxygenase</keyword>
<keyword evidence="12" id="KW-0624">Polysaccharide degradation</keyword>
<comment type="caution">
    <text evidence="18">The sequence shown here is derived from an EMBL/GenBank/DDBJ whole genome shotgun (WGS) entry which is preliminary data.</text>
</comment>
<evidence type="ECO:0000256" key="10">
    <source>
        <dbReference type="ARBA" id="ARBA00023157"/>
    </source>
</evidence>
<dbReference type="Proteomes" id="UP000813824">
    <property type="component" value="Unassembled WGS sequence"/>
</dbReference>
<evidence type="ECO:0000256" key="11">
    <source>
        <dbReference type="ARBA" id="ARBA00023277"/>
    </source>
</evidence>
<accession>A0A8K0UMF1</accession>
<keyword evidence="7" id="KW-0560">Oxidoreductase</keyword>
<evidence type="ECO:0000256" key="9">
    <source>
        <dbReference type="ARBA" id="ARBA00023033"/>
    </source>
</evidence>
<dbReference type="Gene3D" id="2.70.50.70">
    <property type="match status" value="1"/>
</dbReference>
<evidence type="ECO:0000256" key="4">
    <source>
        <dbReference type="ARBA" id="ARBA00022723"/>
    </source>
</evidence>
<dbReference type="PANTHER" id="PTHR33353">
    <property type="entry name" value="PUTATIVE (AFU_ORTHOLOGUE AFUA_1G12560)-RELATED"/>
    <property type="match status" value="1"/>
</dbReference>
<dbReference type="InterPro" id="IPR049892">
    <property type="entry name" value="AA9"/>
</dbReference>
<feature type="chain" id="PRO_5035477706" description="lytic cellulose monooxygenase (C4-dehydrogenating)" evidence="16">
    <location>
        <begin position="21"/>
        <end position="239"/>
    </location>
</feature>
<keyword evidence="18" id="KW-0378">Hydrolase</keyword>
<dbReference type="AlphaFoldDB" id="A0A8K0UMF1"/>
<keyword evidence="19" id="KW-1185">Reference proteome</keyword>
<dbReference type="OrthoDB" id="3496539at2759"/>
<keyword evidence="3" id="KW-0964">Secreted</keyword>
<keyword evidence="5 16" id="KW-0732">Signal</keyword>
<dbReference type="EMBL" id="JAEVFJ010000019">
    <property type="protein sequence ID" value="KAH8099606.1"/>
    <property type="molecule type" value="Genomic_DNA"/>
</dbReference>
<name>A0A8K0UMF1_9AGAR</name>
<evidence type="ECO:0000256" key="8">
    <source>
        <dbReference type="ARBA" id="ARBA00023008"/>
    </source>
</evidence>
<evidence type="ECO:0000259" key="17">
    <source>
        <dbReference type="Pfam" id="PF03443"/>
    </source>
</evidence>
<evidence type="ECO:0000256" key="7">
    <source>
        <dbReference type="ARBA" id="ARBA00023002"/>
    </source>
</evidence>
<evidence type="ECO:0000256" key="16">
    <source>
        <dbReference type="SAM" id="SignalP"/>
    </source>
</evidence>
<dbReference type="GO" id="GO:0046872">
    <property type="term" value="F:metal ion binding"/>
    <property type="evidence" value="ECO:0007669"/>
    <property type="project" value="UniProtKB-KW"/>
</dbReference>
<reference evidence="18" key="1">
    <citation type="journal article" date="2021" name="New Phytol.">
        <title>Evolutionary innovations through gain and loss of genes in the ectomycorrhizal Boletales.</title>
        <authorList>
            <person name="Wu G."/>
            <person name="Miyauchi S."/>
            <person name="Morin E."/>
            <person name="Kuo A."/>
            <person name="Drula E."/>
            <person name="Varga T."/>
            <person name="Kohler A."/>
            <person name="Feng B."/>
            <person name="Cao Y."/>
            <person name="Lipzen A."/>
            <person name="Daum C."/>
            <person name="Hundley H."/>
            <person name="Pangilinan J."/>
            <person name="Johnson J."/>
            <person name="Barry K."/>
            <person name="LaButti K."/>
            <person name="Ng V."/>
            <person name="Ahrendt S."/>
            <person name="Min B."/>
            <person name="Choi I.G."/>
            <person name="Park H."/>
            <person name="Plett J.M."/>
            <person name="Magnuson J."/>
            <person name="Spatafora J.W."/>
            <person name="Nagy L.G."/>
            <person name="Henrissat B."/>
            <person name="Grigoriev I.V."/>
            <person name="Yang Z.L."/>
            <person name="Xu J."/>
            <person name="Martin F.M."/>
        </authorList>
    </citation>
    <scope>NUCLEOTIDE SEQUENCE</scope>
    <source>
        <strain evidence="18">KKN 215</strain>
    </source>
</reference>
<gene>
    <name evidence="18" type="ORF">BXZ70DRAFT_237735</name>
</gene>
<evidence type="ECO:0000256" key="3">
    <source>
        <dbReference type="ARBA" id="ARBA00022525"/>
    </source>
</evidence>
<dbReference type="InterPro" id="IPR005103">
    <property type="entry name" value="AA9_LPMO"/>
</dbReference>
<evidence type="ECO:0000256" key="15">
    <source>
        <dbReference type="ARBA" id="ARBA00047174"/>
    </source>
</evidence>
<dbReference type="GO" id="GO:0030245">
    <property type="term" value="P:cellulose catabolic process"/>
    <property type="evidence" value="ECO:0007669"/>
    <property type="project" value="UniProtKB-KW"/>
</dbReference>
<dbReference type="CDD" id="cd21175">
    <property type="entry name" value="LPMO_AA9"/>
    <property type="match status" value="1"/>
</dbReference>
<evidence type="ECO:0000256" key="2">
    <source>
        <dbReference type="ARBA" id="ARBA00004613"/>
    </source>
</evidence>
<keyword evidence="6" id="KW-0136">Cellulose degradation</keyword>